<dbReference type="EMBL" id="LT608336">
    <property type="protein sequence ID" value="SCN11959.1"/>
    <property type="molecule type" value="Genomic_DNA"/>
</dbReference>
<dbReference type="Pfam" id="PF13671">
    <property type="entry name" value="AAA_33"/>
    <property type="match status" value="1"/>
</dbReference>
<sequence length="234" mass="25033">MVEVGVSGAKVPVPRSACAAEARPAAAVLRPRGLHDLRRGPGGSARAGAGAAGLTAQALHYRADDLLIVSGLPGSGKSTLMRRCIRAPLIDSQQVREEYATRLPGWLPYFVYRPLVRATHYRRLRRAVLAGGPLAVHDCGTLPWVRHWLGRAAARQGRRVHLILLDASADEARDGQHARGQRVSAYAFARHRESARRLRGSLAGTGEPPAGCASAVVLDRAGARAVREIVFVAS</sequence>
<organism evidence="1">
    <name type="scientific">Kitasatospora aburaviensis</name>
    <dbReference type="NCBI Taxonomy" id="67265"/>
    <lineage>
        <taxon>Bacteria</taxon>
        <taxon>Bacillati</taxon>
        <taxon>Actinomycetota</taxon>
        <taxon>Actinomycetes</taxon>
        <taxon>Kitasatosporales</taxon>
        <taxon>Streptomycetaceae</taxon>
        <taxon>Kitasatospora</taxon>
    </lineage>
</organism>
<accession>A0A1D3PA57</accession>
<protein>
    <submittedName>
        <fullName evidence="1">ATP/GTP-binding protein</fullName>
    </submittedName>
</protein>
<evidence type="ECO:0000313" key="1">
    <source>
        <dbReference type="EMBL" id="SCN11959.1"/>
    </source>
</evidence>
<name>A0A1D3PA57_9ACTN</name>
<dbReference type="SUPFAM" id="SSF52540">
    <property type="entry name" value="P-loop containing nucleoside triphosphate hydrolases"/>
    <property type="match status" value="1"/>
</dbReference>
<dbReference type="AlphaFoldDB" id="A0A1D3PA57"/>
<reference evidence="1" key="1">
    <citation type="submission" date="2016-07" db="EMBL/GenBank/DDBJ databases">
        <title>Evidence for an iterative module in chain elongation on the azalomycin polyketide synthase.</title>
        <authorList>
            <person name="Hong H."/>
            <person name="Sun Y."/>
            <person name="Zhou Y."/>
            <person name="Stephens E."/>
            <person name="Samborskyy M."/>
            <person name="Leadlay P.F."/>
        </authorList>
    </citation>
    <scope>NUCLEOTIDE SEQUENCE</scope>
    <source>
        <strain evidence="1">ATCC31860</strain>
    </source>
</reference>
<dbReference type="Gene3D" id="3.40.50.300">
    <property type="entry name" value="P-loop containing nucleotide triphosphate hydrolases"/>
    <property type="match status" value="1"/>
</dbReference>
<dbReference type="InterPro" id="IPR027417">
    <property type="entry name" value="P-loop_NTPase"/>
</dbReference>
<proteinExistence type="predicted"/>